<proteinExistence type="predicted"/>
<protein>
    <submittedName>
        <fullName evidence="3">Uncharacterized protein</fullName>
    </submittedName>
</protein>
<name>A0ABZ0NQN5_CERBT</name>
<sequence>MSLRYKVLFLALTLLVNTAECVTQARLKFEKWFPYYSEEFQSILSNCTQELEAYRVNNRTFCYSNCACVADCILEEVKETTKSNMASASIVLGLMPSVLASLAPSIAEMALLSARAPFLAGILCFGCPAARYGGMPDVKAVLAAKDSKVLAAFQSFVQNSSASARTVLRICLYGLALASVANTVEMSIRVDIRTISGWRCGQLFMPLMWSEMTFVTFVLGMIAVRTRRSRPTGDTNREDDQQYLIANASRTRSTVSNFRFDMDNFRRLASAEDTATTEPIWFFSLFAAVAQTSFGVLVLSSLVFISIVDSIPLFVRYAASCIVARLIVTFELTSARLERTEDQGSYGMLEQSGVELQDVNAARNSVVSTK</sequence>
<keyword evidence="2" id="KW-0732">Signal</keyword>
<evidence type="ECO:0000256" key="2">
    <source>
        <dbReference type="SAM" id="SignalP"/>
    </source>
</evidence>
<dbReference type="Proteomes" id="UP001302367">
    <property type="component" value="Chromosome 4"/>
</dbReference>
<keyword evidence="1" id="KW-0812">Transmembrane</keyword>
<feature type="transmembrane region" description="Helical" evidence="1">
    <location>
        <begin position="204"/>
        <end position="224"/>
    </location>
</feature>
<keyword evidence="1" id="KW-1133">Transmembrane helix</keyword>
<dbReference type="RefSeq" id="XP_065458865.1">
    <property type="nucleotide sequence ID" value="XM_065602793.1"/>
</dbReference>
<dbReference type="EMBL" id="CP134187">
    <property type="protein sequence ID" value="WPB01863.1"/>
    <property type="molecule type" value="Genomic_DNA"/>
</dbReference>
<dbReference type="GeneID" id="90644262"/>
<keyword evidence="4" id="KW-1185">Reference proteome</keyword>
<evidence type="ECO:0000313" key="3">
    <source>
        <dbReference type="EMBL" id="WPB01863.1"/>
    </source>
</evidence>
<feature type="transmembrane region" description="Helical" evidence="1">
    <location>
        <begin position="280"/>
        <end position="308"/>
    </location>
</feature>
<reference evidence="3 4" key="1">
    <citation type="submission" date="2023-09" db="EMBL/GenBank/DDBJ databases">
        <title>Complete-Gapless Cercospora beticola genome.</title>
        <authorList>
            <person name="Wyatt N.A."/>
            <person name="Spanner R.E."/>
            <person name="Bolton M.D."/>
        </authorList>
    </citation>
    <scope>NUCLEOTIDE SEQUENCE [LARGE SCALE GENOMIC DNA]</scope>
    <source>
        <strain evidence="3">Cb09-40</strain>
    </source>
</reference>
<feature type="chain" id="PRO_5047352898" evidence="2">
    <location>
        <begin position="22"/>
        <end position="370"/>
    </location>
</feature>
<accession>A0ABZ0NQN5</accession>
<organism evidence="3 4">
    <name type="scientific">Cercospora beticola</name>
    <name type="common">Sugarbeet leaf spot fungus</name>
    <dbReference type="NCBI Taxonomy" id="122368"/>
    <lineage>
        <taxon>Eukaryota</taxon>
        <taxon>Fungi</taxon>
        <taxon>Dikarya</taxon>
        <taxon>Ascomycota</taxon>
        <taxon>Pezizomycotina</taxon>
        <taxon>Dothideomycetes</taxon>
        <taxon>Dothideomycetidae</taxon>
        <taxon>Mycosphaerellales</taxon>
        <taxon>Mycosphaerellaceae</taxon>
        <taxon>Cercospora</taxon>
    </lineage>
</organism>
<gene>
    <name evidence="3" type="ORF">RHO25_006495</name>
</gene>
<evidence type="ECO:0000313" key="4">
    <source>
        <dbReference type="Proteomes" id="UP001302367"/>
    </source>
</evidence>
<evidence type="ECO:0000256" key="1">
    <source>
        <dbReference type="SAM" id="Phobius"/>
    </source>
</evidence>
<keyword evidence="1" id="KW-0472">Membrane</keyword>
<feature type="signal peptide" evidence="2">
    <location>
        <begin position="1"/>
        <end position="21"/>
    </location>
</feature>